<evidence type="ECO:0000256" key="10">
    <source>
        <dbReference type="SAM" id="SignalP"/>
    </source>
</evidence>
<dbReference type="EMBL" id="JF523526">
    <property type="protein sequence ID" value="AEM00419.1"/>
    <property type="molecule type" value="Genomic_DNA"/>
</dbReference>
<dbReference type="Pfam" id="PF02276">
    <property type="entry name" value="CytoC_RC"/>
    <property type="match status" value="1"/>
</dbReference>
<evidence type="ECO:0000256" key="7">
    <source>
        <dbReference type="ARBA" id="ARBA00022982"/>
    </source>
</evidence>
<dbReference type="GO" id="GO:0005506">
    <property type="term" value="F:iron ion binding"/>
    <property type="evidence" value="ECO:0007669"/>
    <property type="project" value="InterPro"/>
</dbReference>
<dbReference type="SUPFAM" id="SSF48695">
    <property type="entry name" value="Multiheme cytochromes"/>
    <property type="match status" value="1"/>
</dbReference>
<dbReference type="InterPro" id="IPR003158">
    <property type="entry name" value="Photosyn_RC_cyt_c-su"/>
</dbReference>
<dbReference type="GO" id="GO:0020037">
    <property type="term" value="F:heme binding"/>
    <property type="evidence" value="ECO:0007669"/>
    <property type="project" value="InterPro"/>
</dbReference>
<dbReference type="GO" id="GO:0030077">
    <property type="term" value="C:plasma membrane light-harvesting complex"/>
    <property type="evidence" value="ECO:0007669"/>
    <property type="project" value="InterPro"/>
</dbReference>
<evidence type="ECO:0000256" key="5">
    <source>
        <dbReference type="ARBA" id="ARBA00022617"/>
    </source>
</evidence>
<name>G1BIY8_9GAMM</name>
<evidence type="ECO:0000313" key="13">
    <source>
        <dbReference type="Proteomes" id="UP000002964"/>
    </source>
</evidence>
<dbReference type="RefSeq" id="WP_009150451.1">
    <property type="nucleotide sequence ID" value="NZ_CP121471.1"/>
</dbReference>
<reference evidence="13" key="1">
    <citation type="submission" date="2011-06" db="EMBL/GenBank/DDBJ databases">
        <authorList>
            <consortium name="US DOE Joint Genome Institute (JGI-PGF)"/>
            <person name="Lucas S."/>
            <person name="Han J."/>
            <person name="Lapidus A."/>
            <person name="Cheng J.-F."/>
            <person name="Goodwin L."/>
            <person name="Pitluck S."/>
            <person name="Peters L."/>
            <person name="Land M.L."/>
            <person name="Hauser L."/>
            <person name="Vogl K."/>
            <person name="Liu Z."/>
            <person name="Overmann J."/>
            <person name="Frigaard N.-U."/>
            <person name="Bryant D.A."/>
            <person name="Woyke T.J."/>
        </authorList>
    </citation>
    <scope>NUCLEOTIDE SEQUENCE [LARGE SCALE GENOMIC DNA]</scope>
    <source>
        <strain evidence="13">970</strain>
    </source>
</reference>
<dbReference type="EMBL" id="JH603170">
    <property type="protein sequence ID" value="EIC20048.1"/>
    <property type="molecule type" value="Genomic_DNA"/>
</dbReference>
<evidence type="ECO:0000256" key="2">
    <source>
        <dbReference type="ARBA" id="ARBA00015978"/>
    </source>
</evidence>
<organism evidence="11">
    <name type="scientific">Thiorhodovibrio frisius</name>
    <dbReference type="NCBI Taxonomy" id="631362"/>
    <lineage>
        <taxon>Bacteria</taxon>
        <taxon>Pseudomonadati</taxon>
        <taxon>Pseudomonadota</taxon>
        <taxon>Gammaproteobacteria</taxon>
        <taxon>Chromatiales</taxon>
        <taxon>Chromatiaceae</taxon>
        <taxon>Thiorhodovibrio</taxon>
    </lineage>
</organism>
<keyword evidence="8" id="KW-0408">Iron</keyword>
<evidence type="ECO:0000313" key="11">
    <source>
        <dbReference type="EMBL" id="AEM00419.1"/>
    </source>
</evidence>
<protein>
    <recommendedName>
        <fullName evidence="2">Photosynthetic reaction center cytochrome c subunit</fullName>
    </recommendedName>
</protein>
<keyword evidence="13" id="KW-1185">Reference proteome</keyword>
<evidence type="ECO:0000256" key="6">
    <source>
        <dbReference type="ARBA" id="ARBA00022723"/>
    </source>
</evidence>
<dbReference type="STRING" id="631362.Thi970DRAFT_03660"/>
<sequence length="442" mass="47314">MKQRNHHALALLSLGVAAFITGCDFPPQDVVQTGYRGLGMQQNYNPKLLQKVIDATQVPDAIPAATPGGALAKDVYKNVQVLGDLSVNEFNRTMVALTTWVAPNEGCTYCHEGTNWESDGVYTKIASRRMLEMTRDTNSNWKGHVADTGVTCYTCHRGKPVPEHVWTTDPGPDIPSVFPSNGQNTIGYNVAYTALPFDPFTPFLLGENEIRVSGNTDLRNTNRKSIKQAEWTFALMTHFSEALGVNCTYCHNSRAFMDWNQSTPKRVPAWHAIRNVRDINIQYVEPLGEVLPASRKGPLGDPFKVNCLTCHQGAYKPLFGVPMAKDYPALYETAAVEEEAPAAEAEAAPAEAAPVAEAPAEAAPAEAEAAPAAEAEAAPAEVAPVAEAPAEAAPASEAAEAPAPMADAGDVVAPEATPTEPTAPPMQYVPAPIGYQPAPAQR</sequence>
<proteinExistence type="predicted"/>
<dbReference type="NCBIfam" id="NF040706">
    <property type="entry name" value="photo_cyt_PufC"/>
    <property type="match status" value="1"/>
</dbReference>
<evidence type="ECO:0000256" key="8">
    <source>
        <dbReference type="ARBA" id="ARBA00023004"/>
    </source>
</evidence>
<dbReference type="HOGENOM" id="CLU_050380_0_0_6"/>
<comment type="function">
    <text evidence="1">The reaction center of purple bacteria contains a tightly bound cytochrome molecule which re-reduces the photo oxidized primary electron donor.</text>
</comment>
<evidence type="ECO:0000256" key="1">
    <source>
        <dbReference type="ARBA" id="ARBA00003196"/>
    </source>
</evidence>
<feature type="region of interest" description="Disordered" evidence="9">
    <location>
        <begin position="341"/>
        <end position="442"/>
    </location>
</feature>
<dbReference type="GO" id="GO:0009055">
    <property type="term" value="F:electron transfer activity"/>
    <property type="evidence" value="ECO:0007669"/>
    <property type="project" value="InterPro"/>
</dbReference>
<keyword evidence="7" id="KW-0249">Electron transport</keyword>
<keyword evidence="5" id="KW-0349">Heme</keyword>
<feature type="signal peptide" evidence="10">
    <location>
        <begin position="1"/>
        <end position="18"/>
    </location>
</feature>
<keyword evidence="3" id="KW-0813">Transport</keyword>
<evidence type="ECO:0000256" key="9">
    <source>
        <dbReference type="SAM" id="MobiDB-lite"/>
    </source>
</evidence>
<gene>
    <name evidence="11" type="primary">pufC</name>
    <name evidence="12" type="ORF">Thi970DRAFT_03660</name>
</gene>
<accession>G1BIY8</accession>
<dbReference type="CDD" id="cd09224">
    <property type="entry name" value="CytoC_RC"/>
    <property type="match status" value="1"/>
</dbReference>
<evidence type="ECO:0000313" key="12">
    <source>
        <dbReference type="EMBL" id="EIC20048.1"/>
    </source>
</evidence>
<keyword evidence="6" id="KW-0479">Metal-binding</keyword>
<dbReference type="InterPro" id="IPR036280">
    <property type="entry name" value="Multihaem_cyt_sf"/>
</dbReference>
<dbReference type="eggNOG" id="ENOG502Z7SF">
    <property type="taxonomic scope" value="Bacteria"/>
</dbReference>
<dbReference type="PROSITE" id="PS51257">
    <property type="entry name" value="PROKAR_LIPOPROTEIN"/>
    <property type="match status" value="1"/>
</dbReference>
<dbReference type="InterPro" id="IPR023119">
    <property type="entry name" value="Multihaem_cyt_PRC_cyt_su-like"/>
</dbReference>
<evidence type="ECO:0000256" key="4">
    <source>
        <dbReference type="ARBA" id="ARBA00022531"/>
    </source>
</evidence>
<dbReference type="Proteomes" id="UP000002964">
    <property type="component" value="Unassembled WGS sequence"/>
</dbReference>
<dbReference type="AlphaFoldDB" id="G1BIY8"/>
<reference evidence="12 13" key="2">
    <citation type="submission" date="2011-11" db="EMBL/GenBank/DDBJ databases">
        <authorList>
            <consortium name="US DOE Joint Genome Institute"/>
            <person name="Lucas S."/>
            <person name="Han J."/>
            <person name="Lapidus A."/>
            <person name="Cheng J.-F."/>
            <person name="Goodwin L."/>
            <person name="Pitluck S."/>
            <person name="Peters L."/>
            <person name="Ovchinnikova G."/>
            <person name="Zhang X."/>
            <person name="Detter J.C."/>
            <person name="Han C."/>
            <person name="Tapia R."/>
            <person name="Land M."/>
            <person name="Hauser L."/>
            <person name="Kyrpides N."/>
            <person name="Ivanova N."/>
            <person name="Pagani I."/>
            <person name="Vogl K."/>
            <person name="Liu Z."/>
            <person name="Overmann J."/>
            <person name="Frigaard N.-U."/>
            <person name="Bryant D."/>
            <person name="Woyke T."/>
        </authorList>
    </citation>
    <scope>NUCLEOTIDE SEQUENCE [LARGE SCALE GENOMIC DNA]</scope>
    <source>
        <strain evidence="12 13">970</strain>
    </source>
</reference>
<reference evidence="11" key="3">
    <citation type="journal article" date="2012" name="Arch. Microbiol.">
        <title>Puf operon sequences and inferred structures of light-harvesting complexes of three closely related Chromatiaceae exhibiting different absorption characteristics.</title>
        <authorList>
            <person name="Rucker O."/>
            <person name="Kohler A."/>
            <person name="Behammer B."/>
            <person name="Sichau K."/>
            <person name="Overmann J."/>
        </authorList>
    </citation>
    <scope>NUCLEOTIDE SEQUENCE</scope>
    <source>
        <strain evidence="11">970</strain>
    </source>
</reference>
<keyword evidence="4" id="KW-0602">Photosynthesis</keyword>
<dbReference type="GO" id="GO:0019684">
    <property type="term" value="P:photosynthesis, light reaction"/>
    <property type="evidence" value="ECO:0007669"/>
    <property type="project" value="InterPro"/>
</dbReference>
<dbReference type="Gene3D" id="1.10.468.10">
    <property type="entry name" value="Photosynthetic Reaction Center, subunit C, domain 2"/>
    <property type="match status" value="2"/>
</dbReference>
<feature type="compositionally biased region" description="Low complexity" evidence="9">
    <location>
        <begin position="342"/>
        <end position="404"/>
    </location>
</feature>
<feature type="chain" id="PRO_5009955212" description="Photosynthetic reaction center cytochrome c subunit" evidence="10">
    <location>
        <begin position="19"/>
        <end position="442"/>
    </location>
</feature>
<keyword evidence="10" id="KW-0732">Signal</keyword>
<evidence type="ECO:0000256" key="3">
    <source>
        <dbReference type="ARBA" id="ARBA00022448"/>
    </source>
</evidence>